<proteinExistence type="predicted"/>
<feature type="region of interest" description="Disordered" evidence="1">
    <location>
        <begin position="438"/>
        <end position="471"/>
    </location>
</feature>
<evidence type="ECO:0000256" key="1">
    <source>
        <dbReference type="SAM" id="MobiDB-lite"/>
    </source>
</evidence>
<gene>
    <name evidence="2" type="ORF">SAMN05443636_3013</name>
</gene>
<dbReference type="OrthoDB" id="222305at2157"/>
<dbReference type="NCBIfam" id="TIGR04088">
    <property type="entry name" value="cognate_SipW"/>
    <property type="match status" value="1"/>
</dbReference>
<dbReference type="AlphaFoldDB" id="A0A1M5UF87"/>
<keyword evidence="3" id="KW-1185">Reference proteome</keyword>
<dbReference type="Gene3D" id="3.40.50.410">
    <property type="entry name" value="von Willebrand factor, type A domain"/>
    <property type="match status" value="1"/>
</dbReference>
<evidence type="ECO:0000313" key="2">
    <source>
        <dbReference type="EMBL" id="SHH61617.1"/>
    </source>
</evidence>
<dbReference type="InterPro" id="IPR023833">
    <property type="entry name" value="Signal_pept_SipW-depend-type"/>
</dbReference>
<dbReference type="Proteomes" id="UP000184357">
    <property type="component" value="Unassembled WGS sequence"/>
</dbReference>
<feature type="region of interest" description="Disordered" evidence="1">
    <location>
        <begin position="485"/>
        <end position="521"/>
    </location>
</feature>
<organism evidence="2 3">
    <name type="scientific">Halobaculum gomorrense</name>
    <dbReference type="NCBI Taxonomy" id="43928"/>
    <lineage>
        <taxon>Archaea</taxon>
        <taxon>Methanobacteriati</taxon>
        <taxon>Methanobacteriota</taxon>
        <taxon>Stenosarchaea group</taxon>
        <taxon>Halobacteria</taxon>
        <taxon>Halobacteriales</taxon>
        <taxon>Haloferacaceae</taxon>
        <taxon>Halobaculum</taxon>
    </lineage>
</organism>
<dbReference type="EMBL" id="FQWV01000010">
    <property type="protein sequence ID" value="SHH61617.1"/>
    <property type="molecule type" value="Genomic_DNA"/>
</dbReference>
<dbReference type="PROSITE" id="PS51318">
    <property type="entry name" value="TAT"/>
    <property type="match status" value="1"/>
</dbReference>
<dbReference type="STRING" id="43928.SAMN05443636_3013"/>
<accession>A0A1M5UF87</accession>
<reference evidence="2 3" key="1">
    <citation type="submission" date="2016-11" db="EMBL/GenBank/DDBJ databases">
        <authorList>
            <person name="Jaros S."/>
            <person name="Januszkiewicz K."/>
            <person name="Wedrychowicz H."/>
        </authorList>
    </citation>
    <scope>NUCLEOTIDE SEQUENCE [LARGE SCALE GENOMIC DNA]</scope>
    <source>
        <strain evidence="2 3">DSM 9297</strain>
    </source>
</reference>
<dbReference type="RefSeq" id="WP_073311067.1">
    <property type="nucleotide sequence ID" value="NZ_FQWV01000010.1"/>
</dbReference>
<sequence>MTDHNIELTRRKILASMGAVGAAGAGAGMGTTALFNDEESFENNSITAGELDLKMDWEEHYSYPQIYDGFGDPTVEDGTELDVVRDDPDDSRYVGLPDPNNPVVWANDEDEPLDDGRSSLELYFQNTTIEAYPDRADGEVEATFTSIDSGGNPVVENPCDALADVPQDLSTYASEGTPARTKNADTYDAVTDAAHPLINLRDVKPGDFGELTFSAHLCDNDGYLWLQMPGGLTESENDIIEPEGEVDETPEAGELAANVETALWYDEDCNNRIEPEPDDVVALAVIDTSSSTESNLGDIIDAANALVEDLYDATQENPGLDVWAGIVTFEGTGDTNNPMLANPIVPVDTYVDSGGNGQFDGATYLPAESLGGSSPIPHALDVSREYLNDKAGALDADSGNDVEDPNKELLLVSDGDVSIDTSGLEGFGELINPDGTPFSFDGNTYESDYFDGEANGSDLKLPNPDSPPNDTATAEAVLVARDIDGEPFVPGSAYSQPAGPKVDNPDGQPTGYTKSDPADLSGDNGITVRAAAVYPAGAVPTTKDLARDSMMAIASGDGAYYDVPTAGGADSGRAVASDILGGGTGEDVIFRGTLPALAGELSDGLLLEGNQGGGCYTAGATHCFGFAWWVPEDVGNEIQSDSVGFDLGFYTEQCRNNPDPTGPATE</sequence>
<evidence type="ECO:0000313" key="3">
    <source>
        <dbReference type="Proteomes" id="UP000184357"/>
    </source>
</evidence>
<name>A0A1M5UF87_9EURY</name>
<dbReference type="InterPro" id="IPR036465">
    <property type="entry name" value="vWFA_dom_sf"/>
</dbReference>
<dbReference type="InterPro" id="IPR006311">
    <property type="entry name" value="TAT_signal"/>
</dbReference>
<protein>
    <submittedName>
        <fullName evidence="2">SipW-cognate class signal peptide</fullName>
    </submittedName>
</protein>